<reference evidence="8" key="1">
    <citation type="journal article" name="BMC Genomics">
        <title>Long-read sequencing and de novo genome assembly of marine medaka (Oryzias melastigma).</title>
        <authorList>
            <person name="Liang P."/>
            <person name="Saqib H.S.A."/>
            <person name="Ni X."/>
            <person name="Shen Y."/>
        </authorList>
    </citation>
    <scope>NUCLEOTIDE SEQUENCE</scope>
    <source>
        <strain evidence="8">Bigg-433</strain>
    </source>
</reference>
<dbReference type="CDD" id="cd02440">
    <property type="entry name" value="AdoMet_MTases"/>
    <property type="match status" value="1"/>
</dbReference>
<comment type="similarity">
    <text evidence="6">Belongs to the class I-like SAM-binding methyltransferase superfamily. RNA M5U methyltransferase family.</text>
</comment>
<evidence type="ECO:0000256" key="5">
    <source>
        <dbReference type="ARBA" id="ARBA00047278"/>
    </source>
</evidence>
<dbReference type="EMBL" id="WKFB01000420">
    <property type="protein sequence ID" value="KAF6723544.1"/>
    <property type="molecule type" value="Genomic_DNA"/>
</dbReference>
<protein>
    <recommendedName>
        <fullName evidence="4">tRNA (uracil(54)-C(5))-methyltransferase</fullName>
        <ecNumber evidence="4">2.1.1.35</ecNumber>
    </recommendedName>
</protein>
<dbReference type="GO" id="GO:0003723">
    <property type="term" value="F:RNA binding"/>
    <property type="evidence" value="ECO:0007669"/>
    <property type="project" value="TreeGrafter"/>
</dbReference>
<feature type="binding site" evidence="6">
    <location>
        <position position="147"/>
    </location>
    <ligand>
        <name>S-adenosyl-L-methionine</name>
        <dbReference type="ChEBI" id="CHEBI:59789"/>
    </ligand>
</feature>
<dbReference type="AlphaFoldDB" id="A0A834C6H6"/>
<feature type="active site" description="Nucleophile" evidence="6">
    <location>
        <position position="175"/>
    </location>
</feature>
<dbReference type="PANTHER" id="PTHR45904:SF2">
    <property type="entry name" value="TRNA (URACIL-5-)-METHYLTRANSFERASE HOMOLOG A"/>
    <property type="match status" value="1"/>
</dbReference>
<dbReference type="GO" id="GO:0030697">
    <property type="term" value="F:tRNA (uracil(54)-C5)-methyltransferase activity, S-adenosyl methionine-dependent"/>
    <property type="evidence" value="ECO:0007669"/>
    <property type="project" value="UniProtKB-EC"/>
</dbReference>
<feature type="binding site" evidence="6">
    <location>
        <position position="98"/>
    </location>
    <ligand>
        <name>S-adenosyl-L-methionine</name>
        <dbReference type="ChEBI" id="CHEBI:59789"/>
    </ligand>
</feature>
<dbReference type="InterPro" id="IPR029063">
    <property type="entry name" value="SAM-dependent_MTases_sf"/>
</dbReference>
<organism evidence="8 9">
    <name type="scientific">Oryzias melastigma</name>
    <name type="common">Marine medaka</name>
    <dbReference type="NCBI Taxonomy" id="30732"/>
    <lineage>
        <taxon>Eukaryota</taxon>
        <taxon>Metazoa</taxon>
        <taxon>Chordata</taxon>
        <taxon>Craniata</taxon>
        <taxon>Vertebrata</taxon>
        <taxon>Euteleostomi</taxon>
        <taxon>Actinopterygii</taxon>
        <taxon>Neopterygii</taxon>
        <taxon>Teleostei</taxon>
        <taxon>Neoteleostei</taxon>
        <taxon>Acanthomorphata</taxon>
        <taxon>Ovalentaria</taxon>
        <taxon>Atherinomorphae</taxon>
        <taxon>Beloniformes</taxon>
        <taxon>Adrianichthyidae</taxon>
        <taxon>Oryziinae</taxon>
        <taxon>Oryzias</taxon>
    </lineage>
</organism>
<feature type="binding site" evidence="6">
    <location>
        <position position="48"/>
    </location>
    <ligand>
        <name>S-adenosyl-L-methionine</name>
        <dbReference type="ChEBI" id="CHEBI:59789"/>
    </ligand>
</feature>
<dbReference type="PROSITE" id="PS51687">
    <property type="entry name" value="SAM_MT_RNA_M5U"/>
    <property type="match status" value="1"/>
</dbReference>
<evidence type="ECO:0000313" key="9">
    <source>
        <dbReference type="Proteomes" id="UP000646548"/>
    </source>
</evidence>
<evidence type="ECO:0000256" key="6">
    <source>
        <dbReference type="PROSITE-ProRule" id="PRU01024"/>
    </source>
</evidence>
<dbReference type="GO" id="GO:0032259">
    <property type="term" value="P:methylation"/>
    <property type="evidence" value="ECO:0007669"/>
    <property type="project" value="UniProtKB-KW"/>
</dbReference>
<dbReference type="GO" id="GO:0006396">
    <property type="term" value="P:RNA processing"/>
    <property type="evidence" value="ECO:0007669"/>
    <property type="project" value="InterPro"/>
</dbReference>
<accession>A0A834C6H6</accession>
<evidence type="ECO:0000256" key="4">
    <source>
        <dbReference type="ARBA" id="ARBA00033763"/>
    </source>
</evidence>
<evidence type="ECO:0000256" key="3">
    <source>
        <dbReference type="ARBA" id="ARBA00022691"/>
    </source>
</evidence>
<evidence type="ECO:0000256" key="2">
    <source>
        <dbReference type="ARBA" id="ARBA00022679"/>
    </source>
</evidence>
<dbReference type="EC" id="2.1.1.35" evidence="4"/>
<dbReference type="Gene3D" id="3.40.50.150">
    <property type="entry name" value="Vaccinia Virus protein VP39"/>
    <property type="match status" value="1"/>
</dbReference>
<dbReference type="Pfam" id="PF05958">
    <property type="entry name" value="tRNA_U5-meth_tr"/>
    <property type="match status" value="1"/>
</dbReference>
<proteinExistence type="inferred from homology"/>
<keyword evidence="3 6" id="KW-0949">S-adenosyl-L-methionine</keyword>
<name>A0A834C6H6_ORYME</name>
<comment type="caution">
    <text evidence="6">Lacks conserved residue(s) required for the propagation of feature annotation.</text>
</comment>
<comment type="catalytic activity">
    <reaction evidence="5">
        <text>uridine(54) in tRNA + S-adenosyl-L-methionine = 5-methyluridine(54) in tRNA + S-adenosyl-L-homocysteine + H(+)</text>
        <dbReference type="Rhea" id="RHEA:42712"/>
        <dbReference type="Rhea" id="RHEA-COMP:10167"/>
        <dbReference type="Rhea" id="RHEA-COMP:10193"/>
        <dbReference type="ChEBI" id="CHEBI:15378"/>
        <dbReference type="ChEBI" id="CHEBI:57856"/>
        <dbReference type="ChEBI" id="CHEBI:59789"/>
        <dbReference type="ChEBI" id="CHEBI:65315"/>
        <dbReference type="ChEBI" id="CHEBI:74447"/>
        <dbReference type="EC" id="2.1.1.35"/>
    </reaction>
    <physiologicalReaction direction="left-to-right" evidence="5">
        <dbReference type="Rhea" id="RHEA:42713"/>
    </physiologicalReaction>
</comment>
<dbReference type="InterPro" id="IPR010280">
    <property type="entry name" value="U5_MeTrfase_fam"/>
</dbReference>
<keyword evidence="2 6" id="KW-0808">Transferase</keyword>
<evidence type="ECO:0000256" key="7">
    <source>
        <dbReference type="SAM" id="MobiDB-lite"/>
    </source>
</evidence>
<dbReference type="SUPFAM" id="SSF53335">
    <property type="entry name" value="S-adenosyl-L-methionine-dependent methyltransferases"/>
    <property type="match status" value="1"/>
</dbReference>
<gene>
    <name evidence="8" type="ORF">FQA47_012235</name>
</gene>
<dbReference type="Proteomes" id="UP000646548">
    <property type="component" value="Unassembled WGS sequence"/>
</dbReference>
<dbReference type="PANTHER" id="PTHR45904">
    <property type="entry name" value="TRNA (URACIL-5-)-METHYLTRANSFERASE"/>
    <property type="match status" value="1"/>
</dbReference>
<comment type="caution">
    <text evidence="8">The sequence shown here is derived from an EMBL/GenBank/DDBJ whole genome shotgun (WGS) entry which is preliminary data.</text>
</comment>
<feature type="region of interest" description="Disordered" evidence="7">
    <location>
        <begin position="190"/>
        <end position="218"/>
    </location>
</feature>
<dbReference type="InterPro" id="IPR045850">
    <property type="entry name" value="TRM2_met"/>
</dbReference>
<sequence length="250" mass="26974">MAKGQHLPLLKKSPNPEDLPCELVAGESCIHEELLSLKFRISPHSFFQVNTAAAEVLYSTVGDWAQLDQDSTVLDVCCGTGTIGISLAKRVKKVIGIELCQEAVEDAKVNAKLNGLSNVEFHCGRAEDVFPDILNALVSPNLTAVVDPPRAGLHPKVVLAIRRAEHLKRLVYVACNAKAAMTNFIRSVQSSIQPGPRSPFPSSQSHGRGSVPPDHACGNAASVRESGLQIPRADMTRFNYKIHYGSCVSV</sequence>
<evidence type="ECO:0000313" key="8">
    <source>
        <dbReference type="EMBL" id="KAF6723544.1"/>
    </source>
</evidence>
<evidence type="ECO:0000256" key="1">
    <source>
        <dbReference type="ARBA" id="ARBA00022603"/>
    </source>
</evidence>
<keyword evidence="1 6" id="KW-0489">Methyltransferase</keyword>